<evidence type="ECO:0000259" key="2">
    <source>
        <dbReference type="Pfam" id="PF01261"/>
    </source>
</evidence>
<dbReference type="InterPro" id="IPR013022">
    <property type="entry name" value="Xyl_isomerase-like_TIM-brl"/>
</dbReference>
<dbReference type="PANTHER" id="PTHR43489">
    <property type="entry name" value="ISOMERASE"/>
    <property type="match status" value="1"/>
</dbReference>
<dbReference type="GO" id="GO:0008903">
    <property type="term" value="F:hydroxypyruvate isomerase activity"/>
    <property type="evidence" value="ECO:0007669"/>
    <property type="project" value="UniProtKB-EC"/>
</dbReference>
<organism evidence="3 4">
    <name type="scientific">Thalassoglobus neptunius</name>
    <dbReference type="NCBI Taxonomy" id="1938619"/>
    <lineage>
        <taxon>Bacteria</taxon>
        <taxon>Pseudomonadati</taxon>
        <taxon>Planctomycetota</taxon>
        <taxon>Planctomycetia</taxon>
        <taxon>Planctomycetales</taxon>
        <taxon>Planctomycetaceae</taxon>
        <taxon>Thalassoglobus</taxon>
    </lineage>
</organism>
<dbReference type="RefSeq" id="WP_146506778.1">
    <property type="nucleotide sequence ID" value="NZ_SIHI01000001.1"/>
</dbReference>
<dbReference type="InterPro" id="IPR006311">
    <property type="entry name" value="TAT_signal"/>
</dbReference>
<evidence type="ECO:0000256" key="1">
    <source>
        <dbReference type="ARBA" id="ARBA00023235"/>
    </source>
</evidence>
<protein>
    <submittedName>
        <fullName evidence="3">Hydroxypyruvate isomerase</fullName>
        <ecNumber evidence="3">5.3.1.22</ecNumber>
    </submittedName>
</protein>
<keyword evidence="4" id="KW-1185">Reference proteome</keyword>
<dbReference type="InterPro" id="IPR050417">
    <property type="entry name" value="Sugar_Epim/Isomerase"/>
</dbReference>
<dbReference type="Proteomes" id="UP000317243">
    <property type="component" value="Unassembled WGS sequence"/>
</dbReference>
<dbReference type="EMBL" id="SIHI01000001">
    <property type="protein sequence ID" value="TWT56868.1"/>
    <property type="molecule type" value="Genomic_DNA"/>
</dbReference>
<dbReference type="PANTHER" id="PTHR43489:SF3">
    <property type="entry name" value="XYLOSE ISOMERASE DOMAIN PROTEIN TIM BARREL"/>
    <property type="match status" value="1"/>
</dbReference>
<accession>A0A5C5X210</accession>
<dbReference type="Gene3D" id="3.20.20.150">
    <property type="entry name" value="Divalent-metal-dependent TIM barrel enzymes"/>
    <property type="match status" value="1"/>
</dbReference>
<comment type="caution">
    <text evidence="3">The sequence shown here is derived from an EMBL/GenBank/DDBJ whole genome shotgun (WGS) entry which is preliminary data.</text>
</comment>
<evidence type="ECO:0000313" key="4">
    <source>
        <dbReference type="Proteomes" id="UP000317243"/>
    </source>
</evidence>
<dbReference type="OrthoDB" id="9786584at2"/>
<keyword evidence="1 3" id="KW-0413">Isomerase</keyword>
<name>A0A5C5X210_9PLAN</name>
<sequence length="305" mass="34111">MSDVTRSSEFSRRQWMQISAGSLAAASVLGASTSSLKAAEANEPVASNQRIKQSLVNWCYNKTWPDVEEYCKVAAKLGCQSIELIDPQHWPTLKKFGLTCAIAGSHGFRTGFNNRNEWDECLAVLRERIQQCREFGVERVITFTGMANGLSKEEGFENCVAGLKEIAPDVEKNNVTVCLEMLNTRDDSQPMTGHPGYQGDHCDYCINILKEVNSSHVKLLFDIYHVQIMDGDVIRRIREHKDWIGHIHTAGNPGRGELDDTQEINYPPIMRALLEVGYTGYVGQEFIPTRDPWDGLAEAVAVCDV</sequence>
<dbReference type="AlphaFoldDB" id="A0A5C5X210"/>
<proteinExistence type="predicted"/>
<dbReference type="EC" id="5.3.1.22" evidence="3"/>
<feature type="domain" description="Xylose isomerase-like TIM barrel" evidence="2">
    <location>
        <begin position="92"/>
        <end position="290"/>
    </location>
</feature>
<gene>
    <name evidence="3" type="primary">hyi_1</name>
    <name evidence="3" type="ORF">KOR42_02230</name>
</gene>
<dbReference type="SUPFAM" id="SSF51658">
    <property type="entry name" value="Xylose isomerase-like"/>
    <property type="match status" value="1"/>
</dbReference>
<dbReference type="InterPro" id="IPR036237">
    <property type="entry name" value="Xyl_isomerase-like_sf"/>
</dbReference>
<evidence type="ECO:0000313" key="3">
    <source>
        <dbReference type="EMBL" id="TWT56868.1"/>
    </source>
</evidence>
<dbReference type="Pfam" id="PF01261">
    <property type="entry name" value="AP_endonuc_2"/>
    <property type="match status" value="1"/>
</dbReference>
<reference evidence="3 4" key="1">
    <citation type="submission" date="2019-02" db="EMBL/GenBank/DDBJ databases">
        <title>Deep-cultivation of Planctomycetes and their phenomic and genomic characterization uncovers novel biology.</title>
        <authorList>
            <person name="Wiegand S."/>
            <person name="Jogler M."/>
            <person name="Boedeker C."/>
            <person name="Pinto D."/>
            <person name="Vollmers J."/>
            <person name="Rivas-Marin E."/>
            <person name="Kohn T."/>
            <person name="Peeters S.H."/>
            <person name="Heuer A."/>
            <person name="Rast P."/>
            <person name="Oberbeckmann S."/>
            <person name="Bunk B."/>
            <person name="Jeske O."/>
            <person name="Meyerdierks A."/>
            <person name="Storesund J.E."/>
            <person name="Kallscheuer N."/>
            <person name="Luecker S."/>
            <person name="Lage O.M."/>
            <person name="Pohl T."/>
            <person name="Merkel B.J."/>
            <person name="Hornburger P."/>
            <person name="Mueller R.-W."/>
            <person name="Bruemmer F."/>
            <person name="Labrenz M."/>
            <person name="Spormann A.M."/>
            <person name="Op Den Camp H."/>
            <person name="Overmann J."/>
            <person name="Amann R."/>
            <person name="Jetten M.S.M."/>
            <person name="Mascher T."/>
            <person name="Medema M.H."/>
            <person name="Devos D.P."/>
            <person name="Kaster A.-K."/>
            <person name="Ovreas L."/>
            <person name="Rohde M."/>
            <person name="Galperin M.Y."/>
            <person name="Jogler C."/>
        </authorList>
    </citation>
    <scope>NUCLEOTIDE SEQUENCE [LARGE SCALE GENOMIC DNA]</scope>
    <source>
        <strain evidence="3 4">KOR42</strain>
    </source>
</reference>
<keyword evidence="3" id="KW-0670">Pyruvate</keyword>
<dbReference type="PROSITE" id="PS51318">
    <property type="entry name" value="TAT"/>
    <property type="match status" value="1"/>
</dbReference>